<accession>A0AAE3J997</accession>
<organism evidence="1 2">
    <name type="scientific">Hominilimicola fabiformis</name>
    <dbReference type="NCBI Taxonomy" id="2885356"/>
    <lineage>
        <taxon>Bacteria</taxon>
        <taxon>Bacillati</taxon>
        <taxon>Bacillota</taxon>
        <taxon>Clostridia</taxon>
        <taxon>Eubacteriales</taxon>
        <taxon>Oscillospiraceae</taxon>
        <taxon>Hominilimicola</taxon>
    </lineage>
</organism>
<dbReference type="InterPro" id="IPR036412">
    <property type="entry name" value="HAD-like_sf"/>
</dbReference>
<protein>
    <submittedName>
        <fullName evidence="1">HAD family phosphatase</fullName>
    </submittedName>
</protein>
<evidence type="ECO:0000313" key="1">
    <source>
        <dbReference type="EMBL" id="MCC2210668.1"/>
    </source>
</evidence>
<sequence length="329" mass="36285">MNFNIPDLGIIDDSSGFRILSATTDGRFISGKEGVKHILCTGDGKVEFVAFENQTLAYVNSVLGYGAYYPLHSVNRKGKIKAVLMDLDGTSVRSEEFWIWIIEKTTASMLDDESFKIEDSDIPFVSGHSVSEHLQYCIDKYCPGESLDKARNFYFEHVNHEMKEIMEGRGRKNSFVPQEGLKEFLLAIKAKGIKIGLVTSGLYEKAMPEILSAFRTLDMGEPTDFYDAIISAGYPLRKGSVGTLGELSPKPHPWLYAETCAVGLGINFDERNSVIAIEDSGAGVCSARIAGYTTIGLAGGNIKESGTMPMCSRYCNNLAEILDYIEEEE</sequence>
<dbReference type="InterPro" id="IPR041492">
    <property type="entry name" value="HAD_2"/>
</dbReference>
<dbReference type="Pfam" id="PF13419">
    <property type="entry name" value="HAD_2"/>
    <property type="match status" value="1"/>
</dbReference>
<gene>
    <name evidence="1" type="ORF">LKE05_07680</name>
</gene>
<keyword evidence="2" id="KW-1185">Reference proteome</keyword>
<proteinExistence type="predicted"/>
<dbReference type="InterPro" id="IPR023198">
    <property type="entry name" value="PGP-like_dom2"/>
</dbReference>
<dbReference type="EMBL" id="JAJEQM010000009">
    <property type="protein sequence ID" value="MCC2210668.1"/>
    <property type="molecule type" value="Genomic_DNA"/>
</dbReference>
<dbReference type="AlphaFoldDB" id="A0AAE3J997"/>
<comment type="caution">
    <text evidence="1">The sequence shown here is derived from an EMBL/GenBank/DDBJ whole genome shotgun (WGS) entry which is preliminary data.</text>
</comment>
<dbReference type="SUPFAM" id="SSF56784">
    <property type="entry name" value="HAD-like"/>
    <property type="match status" value="1"/>
</dbReference>
<evidence type="ECO:0000313" key="2">
    <source>
        <dbReference type="Proteomes" id="UP001198242"/>
    </source>
</evidence>
<dbReference type="Gene3D" id="1.10.150.240">
    <property type="entry name" value="Putative phosphatase, domain 2"/>
    <property type="match status" value="1"/>
</dbReference>
<dbReference type="SFLD" id="SFLDS00003">
    <property type="entry name" value="Haloacid_Dehalogenase"/>
    <property type="match status" value="1"/>
</dbReference>
<dbReference type="SFLD" id="SFLDG01129">
    <property type="entry name" value="C1.5:_HAD__Beta-PGM__Phosphata"/>
    <property type="match status" value="1"/>
</dbReference>
<dbReference type="Proteomes" id="UP001198242">
    <property type="component" value="Unassembled WGS sequence"/>
</dbReference>
<dbReference type="Gene3D" id="3.40.50.1000">
    <property type="entry name" value="HAD superfamily/HAD-like"/>
    <property type="match status" value="1"/>
</dbReference>
<name>A0AAE3J997_9FIRM</name>
<reference evidence="1 2" key="1">
    <citation type="submission" date="2021-10" db="EMBL/GenBank/DDBJ databases">
        <title>Anaerobic single-cell dispensing facilitates the cultivation of human gut bacteria.</title>
        <authorList>
            <person name="Afrizal A."/>
        </authorList>
    </citation>
    <scope>NUCLEOTIDE SEQUENCE [LARGE SCALE GENOMIC DNA]</scope>
    <source>
        <strain evidence="1 2">CLA-AA-H232</strain>
    </source>
</reference>
<dbReference type="InterPro" id="IPR023214">
    <property type="entry name" value="HAD_sf"/>
</dbReference>
<dbReference type="CDD" id="cd07505">
    <property type="entry name" value="HAD_BPGM-like"/>
    <property type="match status" value="1"/>
</dbReference>
<dbReference type="RefSeq" id="WP_147514792.1">
    <property type="nucleotide sequence ID" value="NZ_JAJEQM010000009.1"/>
</dbReference>